<dbReference type="InterPro" id="IPR018774">
    <property type="entry name" value="Phage_Mu_GpT"/>
</dbReference>
<proteinExistence type="predicted"/>
<comment type="caution">
    <text evidence="2">The sequence shown here is derived from an EMBL/GenBank/DDBJ whole genome shotgun (WGS) entry which is preliminary data.</text>
</comment>
<gene>
    <name evidence="2" type="ORF">DRU74_23130</name>
</gene>
<dbReference type="EMBL" id="RVHM01000047">
    <property type="protein sequence ID" value="MLU99575.1"/>
    <property type="molecule type" value="Genomic_DNA"/>
</dbReference>
<protein>
    <submittedName>
        <fullName evidence="2">Head protein</fullName>
    </submittedName>
</protein>
<dbReference type="Proteomes" id="UP000885374">
    <property type="component" value="Unassembled WGS sequence"/>
</dbReference>
<feature type="domain" description="Bacteriophage Mu GpT" evidence="1">
    <location>
        <begin position="235"/>
        <end position="298"/>
    </location>
</feature>
<dbReference type="Pfam" id="PF10124">
    <property type="entry name" value="Mu-like_gpT"/>
    <property type="match status" value="3"/>
</dbReference>
<feature type="domain" description="Bacteriophage Mu GpT" evidence="1">
    <location>
        <begin position="9"/>
        <end position="147"/>
    </location>
</feature>
<evidence type="ECO:0000259" key="1">
    <source>
        <dbReference type="Pfam" id="PF10124"/>
    </source>
</evidence>
<accession>A0A3R0XQU2</accession>
<reference evidence="2" key="1">
    <citation type="submission" date="2018-07" db="EMBL/GenBank/DDBJ databases">
        <authorList>
            <person name="Ashton P.M."/>
            <person name="Dallman T."/>
            <person name="Nair S."/>
            <person name="De Pinna E."/>
            <person name="Peters T."/>
            <person name="Grant K."/>
        </authorList>
    </citation>
    <scope>NUCLEOTIDE SEQUENCE [LARGE SCALE GENOMIC DNA]</scope>
    <source>
        <strain evidence="2">157339</strain>
    </source>
</reference>
<evidence type="ECO:0000313" key="2">
    <source>
        <dbReference type="EMBL" id="MLU99575.1"/>
    </source>
</evidence>
<name>A0A3R0XQU2_SALET</name>
<feature type="domain" description="Bacteriophage Mu GpT" evidence="1">
    <location>
        <begin position="163"/>
        <end position="230"/>
    </location>
</feature>
<sequence length="303" mass="33944">MIVNKASIKMLFVNLKKTFQDALERAPAQWEKVAMKTPSNTKSEDYTWFNDFPAMRKWIGEKKVKLLAASRYTIVNDDWETTVEVDRNDLEDEQTGQYVLKAKSAGESAADLPGDIVFELVNDGFKNTCFDGQYFFDTDHPQGNGFASNKGKKALSCASQAAAMASFGAARTVMQRYTDDEGRPLKITPRVLLVPPELQDIANTLMTAERLEDGKPNLYRGAAEVVVEPRLLSPTAWFLLDTSRAVKPFIYQERKAPVLVEQTSEENDNAFMRRKFRFGAEARAAGGYSFWQLAYGSTGEEAA</sequence>
<dbReference type="AlphaFoldDB" id="A0A3R0XQU2"/>
<organism evidence="2">
    <name type="scientific">Salmonella enterica I</name>
    <dbReference type="NCBI Taxonomy" id="59201"/>
    <lineage>
        <taxon>Bacteria</taxon>
        <taxon>Pseudomonadati</taxon>
        <taxon>Pseudomonadota</taxon>
        <taxon>Gammaproteobacteria</taxon>
        <taxon>Enterobacterales</taxon>
        <taxon>Enterobacteriaceae</taxon>
        <taxon>Salmonella</taxon>
    </lineage>
</organism>